<evidence type="ECO:0000256" key="3">
    <source>
        <dbReference type="ARBA" id="ARBA00008014"/>
    </source>
</evidence>
<reference evidence="11 12" key="1">
    <citation type="journal article" date="2018" name="Mol. Plant">
        <title>The genome of Artemisia annua provides insight into the evolution of Asteraceae family and artemisinin biosynthesis.</title>
        <authorList>
            <person name="Shen Q."/>
            <person name="Zhang L."/>
            <person name="Liao Z."/>
            <person name="Wang S."/>
            <person name="Yan T."/>
            <person name="Shi P."/>
            <person name="Liu M."/>
            <person name="Fu X."/>
            <person name="Pan Q."/>
            <person name="Wang Y."/>
            <person name="Lv Z."/>
            <person name="Lu X."/>
            <person name="Zhang F."/>
            <person name="Jiang W."/>
            <person name="Ma Y."/>
            <person name="Chen M."/>
            <person name="Hao X."/>
            <person name="Li L."/>
            <person name="Tang Y."/>
            <person name="Lv G."/>
            <person name="Zhou Y."/>
            <person name="Sun X."/>
            <person name="Brodelius P.E."/>
            <person name="Rose J.K.C."/>
            <person name="Tang K."/>
        </authorList>
    </citation>
    <scope>NUCLEOTIDE SEQUENCE [LARGE SCALE GENOMIC DNA]</scope>
    <source>
        <strain evidence="12">cv. Huhao1</strain>
        <tissue evidence="11">Leaf</tissue>
    </source>
</reference>
<dbReference type="PANTHER" id="PTHR31875">
    <property type="entry name" value="PROTEIN DEHYDRATION-INDUCED 19"/>
    <property type="match status" value="1"/>
</dbReference>
<evidence type="ECO:0000313" key="12">
    <source>
        <dbReference type="Proteomes" id="UP000245207"/>
    </source>
</evidence>
<feature type="compositionally biased region" description="Low complexity" evidence="8">
    <location>
        <begin position="123"/>
        <end position="135"/>
    </location>
</feature>
<keyword evidence="7" id="KW-0456">Lyase</keyword>
<dbReference type="AlphaFoldDB" id="A0A2U1MRS1"/>
<evidence type="ECO:0000256" key="6">
    <source>
        <dbReference type="ARBA" id="ARBA00023141"/>
    </source>
</evidence>
<dbReference type="InterPro" id="IPR035904">
    <property type="entry name" value="Chorismate_synth_AroC_sf"/>
</dbReference>
<keyword evidence="5" id="KW-0028">Amino-acid biosynthesis</keyword>
<organism evidence="11 12">
    <name type="scientific">Artemisia annua</name>
    <name type="common">Sweet wormwood</name>
    <dbReference type="NCBI Taxonomy" id="35608"/>
    <lineage>
        <taxon>Eukaryota</taxon>
        <taxon>Viridiplantae</taxon>
        <taxon>Streptophyta</taxon>
        <taxon>Embryophyta</taxon>
        <taxon>Tracheophyta</taxon>
        <taxon>Spermatophyta</taxon>
        <taxon>Magnoliopsida</taxon>
        <taxon>eudicotyledons</taxon>
        <taxon>Gunneridae</taxon>
        <taxon>Pentapetalae</taxon>
        <taxon>asterids</taxon>
        <taxon>campanulids</taxon>
        <taxon>Asterales</taxon>
        <taxon>Asteraceae</taxon>
        <taxon>Asteroideae</taxon>
        <taxon>Anthemideae</taxon>
        <taxon>Artemisiinae</taxon>
        <taxon>Artemisia</taxon>
    </lineage>
</organism>
<dbReference type="GO" id="GO:0004107">
    <property type="term" value="F:chorismate synthase activity"/>
    <property type="evidence" value="ECO:0007669"/>
    <property type="project" value="UniProtKB-EC"/>
</dbReference>
<evidence type="ECO:0000256" key="1">
    <source>
        <dbReference type="ARBA" id="ARBA00005044"/>
    </source>
</evidence>
<dbReference type="InterPro" id="IPR008598">
    <property type="entry name" value="Di19_Zn-bd"/>
</dbReference>
<keyword evidence="6" id="KW-0057">Aromatic amino acid biosynthesis</keyword>
<evidence type="ECO:0000256" key="7">
    <source>
        <dbReference type="ARBA" id="ARBA00023239"/>
    </source>
</evidence>
<dbReference type="Pfam" id="PF14571">
    <property type="entry name" value="Di19_C"/>
    <property type="match status" value="1"/>
</dbReference>
<evidence type="ECO:0000259" key="10">
    <source>
        <dbReference type="Pfam" id="PF14571"/>
    </source>
</evidence>
<dbReference type="Pfam" id="PF05605">
    <property type="entry name" value="zf-Di19"/>
    <property type="match status" value="1"/>
</dbReference>
<evidence type="ECO:0000259" key="9">
    <source>
        <dbReference type="Pfam" id="PF05605"/>
    </source>
</evidence>
<gene>
    <name evidence="11" type="ORF">CTI12_AA347470</name>
</gene>
<dbReference type="SUPFAM" id="SSF103263">
    <property type="entry name" value="Chorismate synthase, AroC"/>
    <property type="match status" value="1"/>
</dbReference>
<feature type="region of interest" description="Disordered" evidence="8">
    <location>
        <begin position="316"/>
        <end position="337"/>
    </location>
</feature>
<dbReference type="OrthoDB" id="6270329at2759"/>
<evidence type="ECO:0000256" key="5">
    <source>
        <dbReference type="ARBA" id="ARBA00022605"/>
    </source>
</evidence>
<feature type="region of interest" description="Disordered" evidence="8">
    <location>
        <begin position="81"/>
        <end position="148"/>
    </location>
</feature>
<evidence type="ECO:0000256" key="4">
    <source>
        <dbReference type="ARBA" id="ARBA00013036"/>
    </source>
</evidence>
<dbReference type="Pfam" id="PF01264">
    <property type="entry name" value="Chorismate_synt"/>
    <property type="match status" value="1"/>
</dbReference>
<dbReference type="EMBL" id="PKPP01004531">
    <property type="protein sequence ID" value="PWA63914.1"/>
    <property type="molecule type" value="Genomic_DNA"/>
</dbReference>
<comment type="pathway">
    <text evidence="1">Metabolic intermediate biosynthesis; chorismate biosynthesis; chorismate from D-erythrose 4-phosphate and phosphoenolpyruvate: step 7/7.</text>
</comment>
<accession>A0A2U1MRS1</accession>
<comment type="caution">
    <text evidence="11">The sequence shown here is derived from an EMBL/GenBank/DDBJ whole genome shotgun (WGS) entry which is preliminary data.</text>
</comment>
<dbReference type="GO" id="GO:0008652">
    <property type="term" value="P:amino acid biosynthetic process"/>
    <property type="evidence" value="ECO:0007669"/>
    <property type="project" value="UniProtKB-KW"/>
</dbReference>
<feature type="domain" description="Di19 C-terminal" evidence="10">
    <location>
        <begin position="245"/>
        <end position="348"/>
    </location>
</feature>
<evidence type="ECO:0000313" key="11">
    <source>
        <dbReference type="EMBL" id="PWA63914.1"/>
    </source>
</evidence>
<protein>
    <recommendedName>
        <fullName evidence="4">chorismate synthase</fullName>
        <ecNumber evidence="4">4.2.3.5</ecNumber>
    </recommendedName>
</protein>
<dbReference type="InterPro" id="IPR033347">
    <property type="entry name" value="Di19"/>
</dbReference>
<feature type="compositionally biased region" description="Polar residues" evidence="8">
    <location>
        <begin position="98"/>
        <end position="118"/>
    </location>
</feature>
<dbReference type="GO" id="GO:0009073">
    <property type="term" value="P:aromatic amino acid family biosynthetic process"/>
    <property type="evidence" value="ECO:0007669"/>
    <property type="project" value="UniProtKB-KW"/>
</dbReference>
<dbReference type="InterPro" id="IPR000453">
    <property type="entry name" value="Chorismate_synth"/>
</dbReference>
<dbReference type="EC" id="4.2.3.5" evidence="4"/>
<feature type="domain" description="Di19 zinc-binding" evidence="9">
    <location>
        <begin position="165"/>
        <end position="217"/>
    </location>
</feature>
<proteinExistence type="inferred from homology"/>
<evidence type="ECO:0000256" key="8">
    <source>
        <dbReference type="SAM" id="MobiDB-lite"/>
    </source>
</evidence>
<evidence type="ECO:0000256" key="2">
    <source>
        <dbReference type="ARBA" id="ARBA00007109"/>
    </source>
</evidence>
<comment type="similarity">
    <text evidence="2">Belongs to the Di19 family.</text>
</comment>
<dbReference type="Gene3D" id="3.60.150.10">
    <property type="entry name" value="Chorismate synthase AroC"/>
    <property type="match status" value="1"/>
</dbReference>
<dbReference type="PANTHER" id="PTHR31875:SF23">
    <property type="entry name" value="PROTEIN DEHYDRATION-INDUCED 19 HOMOLOG 4"/>
    <property type="match status" value="1"/>
</dbReference>
<comment type="similarity">
    <text evidence="3">Belongs to the chorismate synthase family.</text>
</comment>
<name>A0A2U1MRS1_ARTAN</name>
<sequence>MEFCQIYVVTSKLQLLESNICRCPDPEYARKMIVAIDVVRVRCDSVGGVVTFFGKLEAELAKTALSILATKGFEFGSGFAAEQETSSSGERSSREGTASQPVPSQNSQSTAPALSPSHQVAAPSPQQDPSTQSSHHSARKEATESPQANAFHFVEEAEGDESRPEYLCPFCAEDFDIVGLCCHIDEEHPVQAKNGVCPICAKREGSGLVSHITMQHGSLLKISFLLKYYVRRKRRFRRGGSNSSLSILKKELREGNLQSLLGGSSFLVPPSTNTEADPLLSSFMYNNVAETSQDQTPLSTEAMSVVETSNTDFLARSEKQQQGATLSGEDQEEKTRQSEFVQGLLFSTFFNDDL</sequence>
<dbReference type="InterPro" id="IPR027935">
    <property type="entry name" value="Di19_C"/>
</dbReference>
<keyword evidence="12" id="KW-1185">Reference proteome</keyword>
<dbReference type="Proteomes" id="UP000245207">
    <property type="component" value="Unassembled WGS sequence"/>
</dbReference>